<feature type="domain" description="Amino acid transporter transmembrane" evidence="6">
    <location>
        <begin position="43"/>
        <end position="499"/>
    </location>
</feature>
<dbReference type="PANTHER" id="PTHR22950">
    <property type="entry name" value="AMINO ACID TRANSPORTER"/>
    <property type="match status" value="1"/>
</dbReference>
<protein>
    <recommendedName>
        <fullName evidence="6">Amino acid transporter transmembrane domain-containing protein</fullName>
    </recommendedName>
</protein>
<evidence type="ECO:0000256" key="5">
    <source>
        <dbReference type="SAM" id="Phobius"/>
    </source>
</evidence>
<feature type="transmembrane region" description="Helical" evidence="5">
    <location>
        <begin position="72"/>
        <end position="96"/>
    </location>
</feature>
<feature type="transmembrane region" description="Helical" evidence="5">
    <location>
        <begin position="323"/>
        <end position="344"/>
    </location>
</feature>
<feature type="transmembrane region" description="Helical" evidence="5">
    <location>
        <begin position="477"/>
        <end position="502"/>
    </location>
</feature>
<name>A0ABP0KMA4_9DINO</name>
<dbReference type="InterPro" id="IPR013057">
    <property type="entry name" value="AA_transpt_TM"/>
</dbReference>
<dbReference type="Pfam" id="PF01490">
    <property type="entry name" value="Aa_trans"/>
    <property type="match status" value="1"/>
</dbReference>
<keyword evidence="4 5" id="KW-0472">Membrane</keyword>
<evidence type="ECO:0000313" key="7">
    <source>
        <dbReference type="EMBL" id="CAK9027348.1"/>
    </source>
</evidence>
<comment type="caution">
    <text evidence="7">The sequence shown here is derived from an EMBL/GenBank/DDBJ whole genome shotgun (WGS) entry which is preliminary data.</text>
</comment>
<feature type="transmembrane region" description="Helical" evidence="5">
    <location>
        <begin position="117"/>
        <end position="141"/>
    </location>
</feature>
<feature type="transmembrane region" description="Helical" evidence="5">
    <location>
        <begin position="186"/>
        <end position="206"/>
    </location>
</feature>
<feature type="transmembrane region" description="Helical" evidence="5">
    <location>
        <begin position="226"/>
        <end position="253"/>
    </location>
</feature>
<evidence type="ECO:0000256" key="4">
    <source>
        <dbReference type="ARBA" id="ARBA00023136"/>
    </source>
</evidence>
<dbReference type="EMBL" id="CAXAMN010009002">
    <property type="protein sequence ID" value="CAK9027348.1"/>
    <property type="molecule type" value="Genomic_DNA"/>
</dbReference>
<feature type="transmembrane region" description="Helical" evidence="5">
    <location>
        <begin position="443"/>
        <end position="465"/>
    </location>
</feature>
<gene>
    <name evidence="7" type="ORF">CCMP2556_LOCUS16723</name>
</gene>
<dbReference type="Proteomes" id="UP001642484">
    <property type="component" value="Unassembled WGS sequence"/>
</dbReference>
<evidence type="ECO:0000313" key="8">
    <source>
        <dbReference type="Proteomes" id="UP001642484"/>
    </source>
</evidence>
<evidence type="ECO:0000259" key="6">
    <source>
        <dbReference type="Pfam" id="PF01490"/>
    </source>
</evidence>
<accession>A0ABP0KMA4</accession>
<keyword evidence="2 5" id="KW-0812">Transmembrane</keyword>
<keyword evidence="8" id="KW-1185">Reference proteome</keyword>
<evidence type="ECO:0000256" key="2">
    <source>
        <dbReference type="ARBA" id="ARBA00022692"/>
    </source>
</evidence>
<proteinExistence type="predicted"/>
<feature type="transmembrane region" description="Helical" evidence="5">
    <location>
        <begin position="161"/>
        <end position="179"/>
    </location>
</feature>
<keyword evidence="3 5" id="KW-1133">Transmembrane helix</keyword>
<sequence>MGGANRVDELGKAHGAKNAPHCGKLTAHPEGMGSLLKPTEGTGLRATIFNLSNTIMGGGILGLPHAIARLGLVAGISLLIATAGLCCITVWMLLVAMEETRQKSYAEVANVLHGPRAGILVDVTIALYNFGTLVSYVMIIGDVVPSFLGFLNAPEALQDRTLVLVLSALVLFPLSSMPSMGALRHASLVCILMIACLSLALVLLGTKTIDVSKDSYGPVELWSDDLLGFATQLPVLIFAYTCNMNVPIFYGELRAQTYESFDSKFNSKREKMMFAMYFSSLLCCVEYLLVAVFGYLAFRRHTAPDILTNLHEERFAAAPYVKVGYSLVMFTSYPVMCFSCVASLHRLFWEFRSMFGDDDHAYKRFEACSPAVQHDSPLSPCVFATPYRWPGENHLKEPAEFVKKDQAGISPPAPTLWERLLLVLALVSSSILLAAVLPDLSVVFGLTGGFCGGLVTFCFPAMFYIRVASKKGERLILGTWAGHLLFIFGLLAGVGSSAIVALEAINRSSSS</sequence>
<feature type="transmembrane region" description="Helical" evidence="5">
    <location>
        <begin position="420"/>
        <end position="437"/>
    </location>
</feature>
<organism evidence="7 8">
    <name type="scientific">Durusdinium trenchii</name>
    <dbReference type="NCBI Taxonomy" id="1381693"/>
    <lineage>
        <taxon>Eukaryota</taxon>
        <taxon>Sar</taxon>
        <taxon>Alveolata</taxon>
        <taxon>Dinophyceae</taxon>
        <taxon>Suessiales</taxon>
        <taxon>Symbiodiniaceae</taxon>
        <taxon>Durusdinium</taxon>
    </lineage>
</organism>
<evidence type="ECO:0000256" key="3">
    <source>
        <dbReference type="ARBA" id="ARBA00022989"/>
    </source>
</evidence>
<evidence type="ECO:0000256" key="1">
    <source>
        <dbReference type="ARBA" id="ARBA00004141"/>
    </source>
</evidence>
<comment type="subcellular location">
    <subcellularLocation>
        <location evidence="1">Membrane</location>
        <topology evidence="1">Multi-pass membrane protein</topology>
    </subcellularLocation>
</comment>
<reference evidence="7 8" key="1">
    <citation type="submission" date="2024-02" db="EMBL/GenBank/DDBJ databases">
        <authorList>
            <person name="Chen Y."/>
            <person name="Shah S."/>
            <person name="Dougan E. K."/>
            <person name="Thang M."/>
            <person name="Chan C."/>
        </authorList>
    </citation>
    <scope>NUCLEOTIDE SEQUENCE [LARGE SCALE GENOMIC DNA]</scope>
</reference>
<feature type="transmembrane region" description="Helical" evidence="5">
    <location>
        <begin position="274"/>
        <end position="298"/>
    </location>
</feature>